<dbReference type="EMBL" id="QTSU01000003">
    <property type="protein sequence ID" value="RDZ26795.1"/>
    <property type="molecule type" value="Genomic_DNA"/>
</dbReference>
<dbReference type="Gene3D" id="3.30.2010.10">
    <property type="entry name" value="Metalloproteases ('zincins'), catalytic domain"/>
    <property type="match status" value="1"/>
</dbReference>
<dbReference type="GO" id="GO:0006508">
    <property type="term" value="P:proteolysis"/>
    <property type="evidence" value="ECO:0007669"/>
    <property type="project" value="UniProtKB-KW"/>
</dbReference>
<evidence type="ECO:0000313" key="14">
    <source>
        <dbReference type="EMBL" id="RDZ26795.1"/>
    </source>
</evidence>
<dbReference type="RefSeq" id="WP_115861170.1">
    <property type="nucleotide sequence ID" value="NZ_QTSU01000003.1"/>
</dbReference>
<evidence type="ECO:0000256" key="12">
    <source>
        <dbReference type="SAM" id="Phobius"/>
    </source>
</evidence>
<keyword evidence="6" id="KW-0479">Metal-binding</keyword>
<dbReference type="OrthoDB" id="9789270at2"/>
<dbReference type="Pfam" id="PF01435">
    <property type="entry name" value="Peptidase_M48"/>
    <property type="match status" value="1"/>
</dbReference>
<evidence type="ECO:0000256" key="11">
    <source>
        <dbReference type="ARBA" id="ARBA00023136"/>
    </source>
</evidence>
<evidence type="ECO:0000256" key="1">
    <source>
        <dbReference type="ARBA" id="ARBA00001947"/>
    </source>
</evidence>
<keyword evidence="11 12" id="KW-0472">Membrane</keyword>
<reference evidence="14 15" key="1">
    <citation type="submission" date="2018-08" db="EMBL/GenBank/DDBJ databases">
        <title>Lysobacter sp. zong2l5, whole genome shotgun sequence.</title>
        <authorList>
            <person name="Zhang X."/>
            <person name="Feng G."/>
            <person name="Zhu H."/>
        </authorList>
    </citation>
    <scope>NUCLEOTIDE SEQUENCE [LARGE SCALE GENOMIC DNA]</scope>
    <source>
        <strain evidence="15">zong2l5</strain>
    </source>
</reference>
<dbReference type="CDD" id="cd07328">
    <property type="entry name" value="M48_Ste24p_like"/>
    <property type="match status" value="1"/>
</dbReference>
<evidence type="ECO:0000259" key="13">
    <source>
        <dbReference type="Pfam" id="PF01435"/>
    </source>
</evidence>
<evidence type="ECO:0000256" key="7">
    <source>
        <dbReference type="ARBA" id="ARBA00022801"/>
    </source>
</evidence>
<evidence type="ECO:0000256" key="10">
    <source>
        <dbReference type="ARBA" id="ARBA00023049"/>
    </source>
</evidence>
<keyword evidence="10" id="KW-0482">Metalloprotease</keyword>
<keyword evidence="5 12" id="KW-0812">Transmembrane</keyword>
<dbReference type="GO" id="GO:0004222">
    <property type="term" value="F:metalloendopeptidase activity"/>
    <property type="evidence" value="ECO:0007669"/>
    <property type="project" value="InterPro"/>
</dbReference>
<evidence type="ECO:0000256" key="4">
    <source>
        <dbReference type="ARBA" id="ARBA00022670"/>
    </source>
</evidence>
<dbReference type="Proteomes" id="UP000264492">
    <property type="component" value="Unassembled WGS sequence"/>
</dbReference>
<dbReference type="InterPro" id="IPR050083">
    <property type="entry name" value="HtpX_protease"/>
</dbReference>
<accession>A0A371JYQ4</accession>
<evidence type="ECO:0000256" key="3">
    <source>
        <dbReference type="ARBA" id="ARBA00022475"/>
    </source>
</evidence>
<feature type="transmembrane region" description="Helical" evidence="12">
    <location>
        <begin position="29"/>
        <end position="60"/>
    </location>
</feature>
<proteinExistence type="predicted"/>
<dbReference type="PANTHER" id="PTHR43221">
    <property type="entry name" value="PROTEASE HTPX"/>
    <property type="match status" value="1"/>
</dbReference>
<evidence type="ECO:0000256" key="6">
    <source>
        <dbReference type="ARBA" id="ARBA00022723"/>
    </source>
</evidence>
<dbReference type="PANTHER" id="PTHR43221:SF1">
    <property type="entry name" value="PROTEASE HTPX"/>
    <property type="match status" value="1"/>
</dbReference>
<sequence>MATVARYQALVARLEREAQQAPGRYKFKLALLAGLGFAVLGGTVLLALGMSVGLVAVLFAISPILLAKLLKVVWIPVAFGGFVLKALWVKFEPPEGHVLGPDEAPELRAEIERLRAQTGAPPLRQIVIDPDLNASAASVPRMLGLLGHTHYLVLGLPLMQLLSREQFAAVVAHEFGHFGGGHSRFAGWIYRVRVSWYRLLHELAQRGSIMGALFARFFNWYAPYFDAYSFVLARAQEYDADATAARVTGAPAMAQALQRVGLGGERLGREFWPALEERIRQQAEPPAALLTELSGSLTAPAEDEAARLQQLLEAEAHPGDTHPTLKQRLQALAQEPQAPAPAQPSAAEALLGPLAAQLQARFNAQWLERNGANWRDQHRQHVQSNARLEELDARADGLVGAEAAEYAQLALALRPDFDPEPWYRKALATEPLDALTRARLGALLLEREDARSAEGAVELERAIELDRTLLGRGLHLLEHHYRESGNAAAHAATLTRIKAWQKRCEAGETARNTLDDDIKLQPHGLEPEVLEAALATFRSIPKLIHVWIARKPIDDDSGVPHYVVLVDMTGVALTAEGPLKKVRDPLELPGSFTVFFAMQQRQVAKRVKAVPGSQVYLRDGK</sequence>
<keyword evidence="3" id="KW-1003">Cell membrane</keyword>
<keyword evidence="9 12" id="KW-1133">Transmembrane helix</keyword>
<gene>
    <name evidence="14" type="ORF">DX914_17655</name>
</gene>
<comment type="subcellular location">
    <subcellularLocation>
        <location evidence="2">Cell membrane</location>
        <topology evidence="2">Multi-pass membrane protein</topology>
    </subcellularLocation>
</comment>
<keyword evidence="4" id="KW-0645">Protease</keyword>
<evidence type="ECO:0000313" key="15">
    <source>
        <dbReference type="Proteomes" id="UP000264492"/>
    </source>
</evidence>
<feature type="domain" description="Peptidase M48" evidence="13">
    <location>
        <begin position="103"/>
        <end position="334"/>
    </location>
</feature>
<dbReference type="InterPro" id="IPR001915">
    <property type="entry name" value="Peptidase_M48"/>
</dbReference>
<evidence type="ECO:0000256" key="5">
    <source>
        <dbReference type="ARBA" id="ARBA00022692"/>
    </source>
</evidence>
<keyword evidence="15" id="KW-1185">Reference proteome</keyword>
<comment type="cofactor">
    <cofactor evidence="1">
        <name>Zn(2+)</name>
        <dbReference type="ChEBI" id="CHEBI:29105"/>
    </cofactor>
</comment>
<keyword evidence="8" id="KW-0862">Zinc</keyword>
<organism evidence="14 15">
    <name type="scientific">Lysobacter silvisoli</name>
    <dbReference type="NCBI Taxonomy" id="2293254"/>
    <lineage>
        <taxon>Bacteria</taxon>
        <taxon>Pseudomonadati</taxon>
        <taxon>Pseudomonadota</taxon>
        <taxon>Gammaproteobacteria</taxon>
        <taxon>Lysobacterales</taxon>
        <taxon>Lysobacteraceae</taxon>
        <taxon>Lysobacter</taxon>
    </lineage>
</organism>
<evidence type="ECO:0000256" key="2">
    <source>
        <dbReference type="ARBA" id="ARBA00004651"/>
    </source>
</evidence>
<dbReference type="AlphaFoldDB" id="A0A371JYQ4"/>
<evidence type="ECO:0000256" key="9">
    <source>
        <dbReference type="ARBA" id="ARBA00022989"/>
    </source>
</evidence>
<keyword evidence="7" id="KW-0378">Hydrolase</keyword>
<comment type="caution">
    <text evidence="14">The sequence shown here is derived from an EMBL/GenBank/DDBJ whole genome shotgun (WGS) entry which is preliminary data.</text>
</comment>
<protein>
    <recommendedName>
        <fullName evidence="13">Peptidase M48 domain-containing protein</fullName>
    </recommendedName>
</protein>
<name>A0A371JYQ4_9GAMM</name>
<evidence type="ECO:0000256" key="8">
    <source>
        <dbReference type="ARBA" id="ARBA00022833"/>
    </source>
</evidence>
<dbReference type="GO" id="GO:0005886">
    <property type="term" value="C:plasma membrane"/>
    <property type="evidence" value="ECO:0007669"/>
    <property type="project" value="UniProtKB-SubCell"/>
</dbReference>
<dbReference type="GO" id="GO:0046872">
    <property type="term" value="F:metal ion binding"/>
    <property type="evidence" value="ECO:0007669"/>
    <property type="project" value="UniProtKB-KW"/>
</dbReference>